<protein>
    <submittedName>
        <fullName evidence="1">Uncharacterized protein</fullName>
    </submittedName>
</protein>
<dbReference type="EMBL" id="JAHLFT010000081">
    <property type="protein sequence ID" value="MBU3828729.1"/>
    <property type="molecule type" value="Genomic_DNA"/>
</dbReference>
<sequence length="58" mass="6838">MYTRLDEILGWLHRRLTEVEKIVAVKGTISLSNLGELHAVMERICMKRQECKELIRKV</sequence>
<name>A0A9E2KRE5_9LACO</name>
<reference evidence="1" key="1">
    <citation type="journal article" date="2021" name="PeerJ">
        <title>Extensive microbial diversity within the chicken gut microbiome revealed by metagenomics and culture.</title>
        <authorList>
            <person name="Gilroy R."/>
            <person name="Ravi A."/>
            <person name="Getino M."/>
            <person name="Pursley I."/>
            <person name="Horton D.L."/>
            <person name="Alikhan N.F."/>
            <person name="Baker D."/>
            <person name="Gharbi K."/>
            <person name="Hall N."/>
            <person name="Watson M."/>
            <person name="Adriaenssens E.M."/>
            <person name="Foster-Nyarko E."/>
            <person name="Jarju S."/>
            <person name="Secka A."/>
            <person name="Antonio M."/>
            <person name="Oren A."/>
            <person name="Chaudhuri R.R."/>
            <person name="La Ragione R."/>
            <person name="Hildebrand F."/>
            <person name="Pallen M.J."/>
        </authorList>
    </citation>
    <scope>NUCLEOTIDE SEQUENCE</scope>
    <source>
        <strain evidence="1">F6-686</strain>
    </source>
</reference>
<accession>A0A9E2KRE5</accession>
<proteinExistence type="predicted"/>
<dbReference type="AlphaFoldDB" id="A0A9E2KRE5"/>
<comment type="caution">
    <text evidence="1">The sequence shown here is derived from an EMBL/GenBank/DDBJ whole genome shotgun (WGS) entry which is preliminary data.</text>
</comment>
<reference evidence="1" key="2">
    <citation type="submission" date="2021-04" db="EMBL/GenBank/DDBJ databases">
        <authorList>
            <person name="Gilroy R."/>
        </authorList>
    </citation>
    <scope>NUCLEOTIDE SEQUENCE</scope>
    <source>
        <strain evidence="1">F6-686</strain>
    </source>
</reference>
<gene>
    <name evidence="1" type="ORF">H9806_06340</name>
</gene>
<organism evidence="1 2">
    <name type="scientific">Candidatus Lactobacillus pullistercoris</name>
    <dbReference type="NCBI Taxonomy" id="2838636"/>
    <lineage>
        <taxon>Bacteria</taxon>
        <taxon>Bacillati</taxon>
        <taxon>Bacillota</taxon>
        <taxon>Bacilli</taxon>
        <taxon>Lactobacillales</taxon>
        <taxon>Lactobacillaceae</taxon>
        <taxon>Lactobacillus</taxon>
    </lineage>
</organism>
<evidence type="ECO:0000313" key="2">
    <source>
        <dbReference type="Proteomes" id="UP000823844"/>
    </source>
</evidence>
<evidence type="ECO:0000313" key="1">
    <source>
        <dbReference type="EMBL" id="MBU3828729.1"/>
    </source>
</evidence>
<dbReference type="Proteomes" id="UP000823844">
    <property type="component" value="Unassembled WGS sequence"/>
</dbReference>